<evidence type="ECO:0000313" key="3">
    <source>
        <dbReference type="EMBL" id="SKA10607.1"/>
    </source>
</evidence>
<reference evidence="2 5" key="2">
    <citation type="submission" date="2024-01" db="EMBL/GenBank/DDBJ databases">
        <title>Active colonisers of the gastrointestinal tract of Atlantic salmon farmed in a warm water region.</title>
        <authorList>
            <person name="Bowman J.P."/>
        </authorList>
    </citation>
    <scope>NUCLEOTIDE SEQUENCE [LARGE SCALE GENOMIC DNA]</scope>
    <source>
        <strain evidence="2 5">S3MW1</strain>
    </source>
</reference>
<keyword evidence="5" id="KW-1185">Reference proteome</keyword>
<reference evidence="3 4" key="1">
    <citation type="submission" date="2017-02" db="EMBL/GenBank/DDBJ databases">
        <authorList>
            <person name="Peterson S.W."/>
        </authorList>
    </citation>
    <scope>NUCLEOTIDE SEQUENCE [LARGE SCALE GENOMIC DNA]</scope>
    <source>
        <strain evidence="3 4">CECT 9189</strain>
    </source>
</reference>
<keyword evidence="1" id="KW-1133">Transmembrane helix</keyword>
<evidence type="ECO:0000313" key="2">
    <source>
        <dbReference type="EMBL" id="MEC6830547.1"/>
    </source>
</evidence>
<dbReference type="AlphaFoldDB" id="A0A1T4R408"/>
<feature type="transmembrane region" description="Helical" evidence="1">
    <location>
        <begin position="52"/>
        <end position="73"/>
    </location>
</feature>
<keyword evidence="1" id="KW-0472">Membrane</keyword>
<proteinExistence type="predicted"/>
<feature type="transmembrane region" description="Helical" evidence="1">
    <location>
        <begin position="12"/>
        <end position="40"/>
    </location>
</feature>
<organism evidence="3 4">
    <name type="scientific">Photobacterium toruni</name>
    <dbReference type="NCBI Taxonomy" id="1935446"/>
    <lineage>
        <taxon>Bacteria</taxon>
        <taxon>Pseudomonadati</taxon>
        <taxon>Pseudomonadota</taxon>
        <taxon>Gammaproteobacteria</taxon>
        <taxon>Vibrionales</taxon>
        <taxon>Vibrionaceae</taxon>
        <taxon>Photobacterium</taxon>
    </lineage>
</organism>
<dbReference type="Proteomes" id="UP001306119">
    <property type="component" value="Unassembled WGS sequence"/>
</dbReference>
<name>A0A1T4R408_9GAMM</name>
<evidence type="ECO:0000256" key="1">
    <source>
        <dbReference type="SAM" id="Phobius"/>
    </source>
</evidence>
<dbReference type="EMBL" id="FUWP01000004">
    <property type="protein sequence ID" value="SKA10607.1"/>
    <property type="molecule type" value="Genomic_DNA"/>
</dbReference>
<evidence type="ECO:0000313" key="5">
    <source>
        <dbReference type="Proteomes" id="UP001306119"/>
    </source>
</evidence>
<gene>
    <name evidence="3" type="ORF">CZ814_01176</name>
    <name evidence="2" type="ORF">VXS06_02065</name>
</gene>
<dbReference type="EMBL" id="JAYXUG010000001">
    <property type="protein sequence ID" value="MEC6830547.1"/>
    <property type="molecule type" value="Genomic_DNA"/>
</dbReference>
<accession>A0A1T4R408</accession>
<dbReference type="OrthoDB" id="7863671at2"/>
<dbReference type="Proteomes" id="UP000191116">
    <property type="component" value="Unassembled WGS sequence"/>
</dbReference>
<sequence>MFSNISQTLMVLGLLALIIEVLILGCSTLVLLFFGIAMLLTSGLIYIGIIEANWISTLSTLAIITLLLTIALWKPLKKLQNKPTKTDVNTDFAVITFKLEKDLLPSERYTFNYSGIQWLIKSTATIEKGVKVKVVKKEVGVLWVEPLDNTIL</sequence>
<dbReference type="RefSeq" id="WP_080174060.1">
    <property type="nucleotide sequence ID" value="NZ_AP024855.1"/>
</dbReference>
<keyword evidence="1" id="KW-0812">Transmembrane</keyword>
<evidence type="ECO:0000313" key="4">
    <source>
        <dbReference type="Proteomes" id="UP000191116"/>
    </source>
</evidence>
<protein>
    <submittedName>
        <fullName evidence="2">NfeD family protein</fullName>
    </submittedName>
</protein>